<dbReference type="InterPro" id="IPR050682">
    <property type="entry name" value="ModA/WtpA"/>
</dbReference>
<reference evidence="1 2" key="1">
    <citation type="submission" date="2018-08" db="EMBL/GenBank/DDBJ databases">
        <title>Genomic Encyclopedia of Archaeal and Bacterial Type Strains, Phase II (KMG-II): from individual species to whole genera.</title>
        <authorList>
            <person name="Goeker M."/>
        </authorList>
    </citation>
    <scope>NUCLEOTIDE SEQUENCE [LARGE SCALE GENOMIC DNA]</scope>
    <source>
        <strain evidence="1 2">DSM 17099</strain>
    </source>
</reference>
<protein>
    <submittedName>
        <fullName evidence="1">Molybdate transport system substrate-binding protein</fullName>
    </submittedName>
</protein>
<dbReference type="SUPFAM" id="SSF53850">
    <property type="entry name" value="Periplasmic binding protein-like II"/>
    <property type="match status" value="1"/>
</dbReference>
<evidence type="ECO:0000313" key="2">
    <source>
        <dbReference type="Proteomes" id="UP000256941"/>
    </source>
</evidence>
<dbReference type="Proteomes" id="UP000256941">
    <property type="component" value="Unassembled WGS sequence"/>
</dbReference>
<dbReference type="RefSeq" id="WP_166435410.1">
    <property type="nucleotide sequence ID" value="NZ_CP038196.1"/>
</dbReference>
<comment type="caution">
    <text evidence="1">The sequence shown here is derived from an EMBL/GenBank/DDBJ whole genome shotgun (WGS) entry which is preliminary data.</text>
</comment>
<gene>
    <name evidence="1" type="ORF">BDD41_1461</name>
</gene>
<name>A0A3D9XTD7_PARVE</name>
<dbReference type="PANTHER" id="PTHR30632:SF0">
    <property type="entry name" value="SULFATE-BINDING PROTEIN"/>
    <property type="match status" value="1"/>
</dbReference>
<proteinExistence type="predicted"/>
<organism evidence="1 2">
    <name type="scientific">Paracoccus versutus</name>
    <name type="common">Thiobacillus versutus</name>
    <dbReference type="NCBI Taxonomy" id="34007"/>
    <lineage>
        <taxon>Bacteria</taxon>
        <taxon>Pseudomonadati</taxon>
        <taxon>Pseudomonadota</taxon>
        <taxon>Alphaproteobacteria</taxon>
        <taxon>Rhodobacterales</taxon>
        <taxon>Paracoccaceae</taxon>
        <taxon>Paracoccus</taxon>
    </lineage>
</organism>
<dbReference type="Pfam" id="PF13531">
    <property type="entry name" value="SBP_bac_11"/>
    <property type="match status" value="1"/>
</dbReference>
<sequence>MPQITFAVAGSLAAALTDFARAFTARTGDAVDIRHGPAGLLTAAIREGLPVDVFVSASPDGPEALHREGLFNPPCTIARNRMVLVVRPGLYASAEDPLALLTDPRWRIGMSTPRADPGGDYAAAFLERLKTEDPRRWQDLGPRCVSLYGAVLPDPHEPLRSPALAALIEGQADMLIVYATTADRIAQALPGTRVLPLPLELAPLTEICACVRCDGPKPAHRFFEALQGADCRLILRQHGFLAVPGQPG</sequence>
<evidence type="ECO:0000313" key="1">
    <source>
        <dbReference type="EMBL" id="REF72961.1"/>
    </source>
</evidence>
<dbReference type="PANTHER" id="PTHR30632">
    <property type="entry name" value="MOLYBDATE-BINDING PERIPLASMIC PROTEIN"/>
    <property type="match status" value="1"/>
</dbReference>
<dbReference type="GO" id="GO:0030973">
    <property type="term" value="F:molybdate ion binding"/>
    <property type="evidence" value="ECO:0007669"/>
    <property type="project" value="TreeGrafter"/>
</dbReference>
<dbReference type="AlphaFoldDB" id="A0A3D9XTD7"/>
<dbReference type="EMBL" id="QTUJ01000001">
    <property type="protein sequence ID" value="REF72961.1"/>
    <property type="molecule type" value="Genomic_DNA"/>
</dbReference>
<accession>A0A3D9XTD7</accession>
<dbReference type="GO" id="GO:0015689">
    <property type="term" value="P:molybdate ion transport"/>
    <property type="evidence" value="ECO:0007669"/>
    <property type="project" value="TreeGrafter"/>
</dbReference>
<dbReference type="Gene3D" id="3.40.190.10">
    <property type="entry name" value="Periplasmic binding protein-like II"/>
    <property type="match status" value="2"/>
</dbReference>